<evidence type="ECO:0000256" key="1">
    <source>
        <dbReference type="SAM" id="Phobius"/>
    </source>
</evidence>
<feature type="transmembrane region" description="Helical" evidence="1">
    <location>
        <begin position="74"/>
        <end position="92"/>
    </location>
</feature>
<protein>
    <recommendedName>
        <fullName evidence="4">DUF4181 domain-containing protein</fullName>
    </recommendedName>
</protein>
<name>A0A4V5Q255_9BACL</name>
<keyword evidence="1" id="KW-1133">Transmembrane helix</keyword>
<dbReference type="AlphaFoldDB" id="A0A4V5Q255"/>
<evidence type="ECO:0000313" key="3">
    <source>
        <dbReference type="Proteomes" id="UP000310541"/>
    </source>
</evidence>
<dbReference type="OrthoDB" id="2889569at2"/>
<comment type="caution">
    <text evidence="2">The sequence shown here is derived from an EMBL/GenBank/DDBJ whole genome shotgun (WGS) entry which is preliminary data.</text>
</comment>
<accession>A0A4V5Q255</accession>
<sequence length="100" mass="11210">MEGANPKSKGFGKSVSIGLNILCALMILGAFQMIFDNNHLNDYLGGLFLLLFWMFLCLNHMIKDFLKGHQKSAYINLLFAIAAAAIIIWGFINHSYKILT</sequence>
<evidence type="ECO:0000313" key="2">
    <source>
        <dbReference type="EMBL" id="TKD72308.1"/>
    </source>
</evidence>
<keyword evidence="1" id="KW-0472">Membrane</keyword>
<dbReference type="RefSeq" id="WP_136946159.1">
    <property type="nucleotide sequence ID" value="NZ_SWFM01000001.1"/>
</dbReference>
<organism evidence="2 3">
    <name type="scientific">Guptibacillus hwajinpoensis</name>
    <dbReference type="NCBI Taxonomy" id="208199"/>
    <lineage>
        <taxon>Bacteria</taxon>
        <taxon>Bacillati</taxon>
        <taxon>Bacillota</taxon>
        <taxon>Bacilli</taxon>
        <taxon>Bacillales</taxon>
        <taxon>Guptibacillaceae</taxon>
        <taxon>Guptibacillus</taxon>
    </lineage>
</organism>
<feature type="transmembrane region" description="Helical" evidence="1">
    <location>
        <begin position="12"/>
        <end position="31"/>
    </location>
</feature>
<reference evidence="2 3" key="1">
    <citation type="submission" date="2019-04" db="EMBL/GenBank/DDBJ databases">
        <title>Genome sequence of Bacillus hwajinpoensis strain Y2.</title>
        <authorList>
            <person name="Fair J.L."/>
            <person name="Maclea K.S."/>
        </authorList>
    </citation>
    <scope>NUCLEOTIDE SEQUENCE [LARGE SCALE GENOMIC DNA]</scope>
    <source>
        <strain evidence="2 3">Y2</strain>
    </source>
</reference>
<dbReference type="EMBL" id="SWFM01000001">
    <property type="protein sequence ID" value="TKD72308.1"/>
    <property type="molecule type" value="Genomic_DNA"/>
</dbReference>
<dbReference type="Proteomes" id="UP000310541">
    <property type="component" value="Unassembled WGS sequence"/>
</dbReference>
<evidence type="ECO:0008006" key="4">
    <source>
        <dbReference type="Google" id="ProtNLM"/>
    </source>
</evidence>
<keyword evidence="1" id="KW-0812">Transmembrane</keyword>
<proteinExistence type="predicted"/>
<feature type="transmembrane region" description="Helical" evidence="1">
    <location>
        <begin position="43"/>
        <end position="62"/>
    </location>
</feature>
<gene>
    <name evidence="2" type="ORF">FBF83_05840</name>
</gene>